<evidence type="ECO:0000313" key="2">
    <source>
        <dbReference type="Proteomes" id="UP001142489"/>
    </source>
</evidence>
<evidence type="ECO:0000313" key="1">
    <source>
        <dbReference type="EMBL" id="KAJ7319981.1"/>
    </source>
</evidence>
<dbReference type="OrthoDB" id="8900331at2759"/>
<dbReference type="EMBL" id="JAPFRF010000010">
    <property type="protein sequence ID" value="KAJ7319981.1"/>
    <property type="molecule type" value="Genomic_DNA"/>
</dbReference>
<keyword evidence="2" id="KW-1185">Reference proteome</keyword>
<name>A0A9Q0XM62_9SAUR</name>
<dbReference type="PANTHER" id="PTHR11439">
    <property type="entry name" value="GAG-POL-RELATED RETROTRANSPOSON"/>
    <property type="match status" value="1"/>
</dbReference>
<dbReference type="Proteomes" id="UP001142489">
    <property type="component" value="Unassembled WGS sequence"/>
</dbReference>
<feature type="non-terminal residue" evidence="1">
    <location>
        <position position="1"/>
    </location>
</feature>
<accession>A0A9Q0XM62</accession>
<dbReference type="PANTHER" id="PTHR11439:SF467">
    <property type="entry name" value="INTEGRASE CATALYTIC DOMAIN-CONTAINING PROTEIN"/>
    <property type="match status" value="1"/>
</dbReference>
<reference evidence="1" key="1">
    <citation type="journal article" date="2023" name="DNA Res.">
        <title>Chromosome-level genome assembly of Phrynocephalus forsythii using third-generation DNA sequencing and Hi-C analysis.</title>
        <authorList>
            <person name="Qi Y."/>
            <person name="Zhao W."/>
            <person name="Zhao Y."/>
            <person name="Niu C."/>
            <person name="Cao S."/>
            <person name="Zhang Y."/>
        </authorList>
    </citation>
    <scope>NUCLEOTIDE SEQUENCE</scope>
    <source>
        <tissue evidence="1">Muscle</tissue>
    </source>
</reference>
<comment type="caution">
    <text evidence="1">The sequence shown here is derived from an EMBL/GenBank/DDBJ whole genome shotgun (WGS) entry which is preliminary data.</text>
</comment>
<organism evidence="1 2">
    <name type="scientific">Phrynocephalus forsythii</name>
    <dbReference type="NCBI Taxonomy" id="171643"/>
    <lineage>
        <taxon>Eukaryota</taxon>
        <taxon>Metazoa</taxon>
        <taxon>Chordata</taxon>
        <taxon>Craniata</taxon>
        <taxon>Vertebrata</taxon>
        <taxon>Euteleostomi</taxon>
        <taxon>Lepidosauria</taxon>
        <taxon>Squamata</taxon>
        <taxon>Bifurcata</taxon>
        <taxon>Unidentata</taxon>
        <taxon>Episquamata</taxon>
        <taxon>Toxicofera</taxon>
        <taxon>Iguania</taxon>
        <taxon>Acrodonta</taxon>
        <taxon>Agamidae</taxon>
        <taxon>Agaminae</taxon>
        <taxon>Phrynocephalus</taxon>
    </lineage>
</organism>
<gene>
    <name evidence="1" type="ORF">JRQ81_019492</name>
</gene>
<proteinExistence type="predicted"/>
<evidence type="ECO:0008006" key="3">
    <source>
        <dbReference type="Google" id="ProtNLM"/>
    </source>
</evidence>
<sequence length="150" mass="17167">SDWANDVTDRKSLSGFAIRFDTLIGWKSRKQTFVATSTAEAEFATISEICSEVVWYKQILIDLKIKVEQAVTVFEDSTTCIQMATTDRMKCRSKHIDIKYHNGREAVKDKLIQLVYCETEKNLADNFIKPLSAQRHKELTENLGICSVQQ</sequence>
<protein>
    <recommendedName>
        <fullName evidence="3">Copia protein</fullName>
    </recommendedName>
</protein>
<dbReference type="CDD" id="cd09272">
    <property type="entry name" value="RNase_HI_RT_Ty1"/>
    <property type="match status" value="1"/>
</dbReference>
<dbReference type="AlphaFoldDB" id="A0A9Q0XM62"/>